<keyword evidence="1" id="KW-1185">Reference proteome</keyword>
<evidence type="ECO:0000313" key="1">
    <source>
        <dbReference type="Proteomes" id="UP000887578"/>
    </source>
</evidence>
<accession>A0A914PKX4</accession>
<organism evidence="1 2">
    <name type="scientific">Panagrolaimus davidi</name>
    <dbReference type="NCBI Taxonomy" id="227884"/>
    <lineage>
        <taxon>Eukaryota</taxon>
        <taxon>Metazoa</taxon>
        <taxon>Ecdysozoa</taxon>
        <taxon>Nematoda</taxon>
        <taxon>Chromadorea</taxon>
        <taxon>Rhabditida</taxon>
        <taxon>Tylenchina</taxon>
        <taxon>Panagrolaimomorpha</taxon>
        <taxon>Panagrolaimoidea</taxon>
        <taxon>Panagrolaimidae</taxon>
        <taxon>Panagrolaimus</taxon>
    </lineage>
</organism>
<proteinExistence type="predicted"/>
<dbReference type="Proteomes" id="UP000887578">
    <property type="component" value="Unplaced"/>
</dbReference>
<reference evidence="2" key="1">
    <citation type="submission" date="2022-11" db="UniProtKB">
        <authorList>
            <consortium name="WormBaseParasite"/>
        </authorList>
    </citation>
    <scope>IDENTIFICATION</scope>
</reference>
<protein>
    <submittedName>
        <fullName evidence="2">Uncharacterized protein</fullName>
    </submittedName>
</protein>
<sequence>MTRKSAPRYAVTVPTPKRMIPGDIKWPGGPSVQQKHFSLPYFVIDYIAKNPTSTEMYNKLIQCCKHFYEKNPILVVKNMEENSISSTNGSENDEDEYYVDMDIQKIKSKIWLTDVLNLVGDDLPNFTFTSVLCSKLYRCSLSELTLCDVNVLFDDFKYLALTAKGVELDNVKMTYYDGKPVLLEKILEAIPNVEDFY</sequence>
<evidence type="ECO:0000313" key="2">
    <source>
        <dbReference type="WBParaSite" id="PDA_v2.g1860.t1"/>
    </source>
</evidence>
<name>A0A914PKX4_9BILA</name>
<dbReference type="WBParaSite" id="PDA_v2.g1860.t1">
    <property type="protein sequence ID" value="PDA_v2.g1860.t1"/>
    <property type="gene ID" value="PDA_v2.g1860"/>
</dbReference>
<dbReference type="AlphaFoldDB" id="A0A914PKX4"/>